<protein>
    <submittedName>
        <fullName evidence="2">Uncharacterized protein</fullName>
    </submittedName>
</protein>
<gene>
    <name evidence="2" type="ORF">AFUS01_LOCUS3075</name>
</gene>
<evidence type="ECO:0000313" key="2">
    <source>
        <dbReference type="EMBL" id="CAG7684389.1"/>
    </source>
</evidence>
<keyword evidence="3" id="KW-1185">Reference proteome</keyword>
<accession>A0A8J2NSV9</accession>
<keyword evidence="1" id="KW-1133">Transmembrane helix</keyword>
<evidence type="ECO:0000256" key="1">
    <source>
        <dbReference type="SAM" id="Phobius"/>
    </source>
</evidence>
<dbReference type="Proteomes" id="UP000708208">
    <property type="component" value="Unassembled WGS sequence"/>
</dbReference>
<sequence>MESSISETVGKALSLSSEVSGRFFSGGLGYTVIYMIGWLIVAYLIYLLIMIYILPAISGQNYYYVRPWGRSVPMGGPHFYNPTNMRMGPGGFAALNEDEATHLTATVTRAVANPGRK</sequence>
<proteinExistence type="predicted"/>
<keyword evidence="1" id="KW-0812">Transmembrane</keyword>
<dbReference type="EMBL" id="CAJVCH010018068">
    <property type="protein sequence ID" value="CAG7684389.1"/>
    <property type="molecule type" value="Genomic_DNA"/>
</dbReference>
<comment type="caution">
    <text evidence="2">The sequence shown here is derived from an EMBL/GenBank/DDBJ whole genome shotgun (WGS) entry which is preliminary data.</text>
</comment>
<evidence type="ECO:0000313" key="3">
    <source>
        <dbReference type="Proteomes" id="UP000708208"/>
    </source>
</evidence>
<reference evidence="2" key="1">
    <citation type="submission" date="2021-06" db="EMBL/GenBank/DDBJ databases">
        <authorList>
            <person name="Hodson N. C."/>
            <person name="Mongue J. A."/>
            <person name="Jaron S. K."/>
        </authorList>
    </citation>
    <scope>NUCLEOTIDE SEQUENCE</scope>
</reference>
<name>A0A8J2NSV9_9HEXA</name>
<organism evidence="2 3">
    <name type="scientific">Allacma fusca</name>
    <dbReference type="NCBI Taxonomy" id="39272"/>
    <lineage>
        <taxon>Eukaryota</taxon>
        <taxon>Metazoa</taxon>
        <taxon>Ecdysozoa</taxon>
        <taxon>Arthropoda</taxon>
        <taxon>Hexapoda</taxon>
        <taxon>Collembola</taxon>
        <taxon>Symphypleona</taxon>
        <taxon>Sminthuridae</taxon>
        <taxon>Allacma</taxon>
    </lineage>
</organism>
<feature type="transmembrane region" description="Helical" evidence="1">
    <location>
        <begin position="32"/>
        <end position="54"/>
    </location>
</feature>
<keyword evidence="1" id="KW-0472">Membrane</keyword>
<dbReference type="AlphaFoldDB" id="A0A8J2NSV9"/>